<dbReference type="AlphaFoldDB" id="A0A835N8B5"/>
<dbReference type="InterPro" id="IPR035979">
    <property type="entry name" value="RBD_domain_sf"/>
</dbReference>
<dbReference type="Proteomes" id="UP000657918">
    <property type="component" value="Unassembled WGS sequence"/>
</dbReference>
<evidence type="ECO:0000313" key="2">
    <source>
        <dbReference type="Proteomes" id="UP000657918"/>
    </source>
</evidence>
<dbReference type="GO" id="GO:0003676">
    <property type="term" value="F:nucleic acid binding"/>
    <property type="evidence" value="ECO:0007669"/>
    <property type="project" value="InterPro"/>
</dbReference>
<keyword evidence="2" id="KW-1185">Reference proteome</keyword>
<gene>
    <name evidence="1" type="ORF">SADUNF_Sadunf02G0167000</name>
</gene>
<dbReference type="OrthoDB" id="1923695at2759"/>
<name>A0A835N8B5_9ROSI</name>
<dbReference type="SUPFAM" id="SSF54928">
    <property type="entry name" value="RNA-binding domain, RBD"/>
    <property type="match status" value="1"/>
</dbReference>
<proteinExistence type="predicted"/>
<evidence type="ECO:0000313" key="1">
    <source>
        <dbReference type="EMBL" id="KAF9688148.1"/>
    </source>
</evidence>
<organism evidence="1 2">
    <name type="scientific">Salix dunnii</name>
    <dbReference type="NCBI Taxonomy" id="1413687"/>
    <lineage>
        <taxon>Eukaryota</taxon>
        <taxon>Viridiplantae</taxon>
        <taxon>Streptophyta</taxon>
        <taxon>Embryophyta</taxon>
        <taxon>Tracheophyta</taxon>
        <taxon>Spermatophyta</taxon>
        <taxon>Magnoliopsida</taxon>
        <taxon>eudicotyledons</taxon>
        <taxon>Gunneridae</taxon>
        <taxon>Pentapetalae</taxon>
        <taxon>rosids</taxon>
        <taxon>fabids</taxon>
        <taxon>Malpighiales</taxon>
        <taxon>Salicaceae</taxon>
        <taxon>Saliceae</taxon>
        <taxon>Salix</taxon>
    </lineage>
</organism>
<accession>A0A835N8B5</accession>
<reference evidence="1 2" key="1">
    <citation type="submission" date="2020-10" db="EMBL/GenBank/DDBJ databases">
        <title>Plant Genome Project.</title>
        <authorList>
            <person name="Zhang R.-G."/>
        </authorList>
    </citation>
    <scope>NUCLEOTIDE SEQUENCE [LARGE SCALE GENOMIC DNA]</scope>
    <source>
        <strain evidence="1">FAFU-HL-1</strain>
        <tissue evidence="1">Leaf</tissue>
    </source>
</reference>
<sequence>MMKSRFQASLLPLFTGEHGLNPLSKSSTLLIKCFAARPFASFQLGRSERLTRSTHSCADEEDDFSELGLPVEQSVGTFPMLMTEKPETFKRQKSVGTKKASSLPPESIKKLMGTVSKQNNCAFKLNSSLMKKISASTKNASSLPSESIKKLVNSFLKQNNCASTPHLKPENNTDASCSNLEKKNASNFKSSTSVTIENVPSLIHLCRLKEAVSTFGKISNASMRAVSNGLDCCDIEFESVESRNRAVSVGRITVENFNLLIHPLHVLDIVSIRISNISSETDDSLIRSVCMSCGPLEGMVRDKDIVDASFSMRDKSDIEKIQKRLNQTIVDACKWSACLQTGMHTPVVTNNDNNAQLHLGLEVSDKIHKLKSRISLAQVLAEDLEYLYHALLHLQSDPGTSNDLPNTIFPTLTRAFTLWYIHPL</sequence>
<comment type="caution">
    <text evidence="1">The sequence shown here is derived from an EMBL/GenBank/DDBJ whole genome shotgun (WGS) entry which is preliminary data.</text>
</comment>
<dbReference type="EMBL" id="JADGMS010000002">
    <property type="protein sequence ID" value="KAF9688148.1"/>
    <property type="molecule type" value="Genomic_DNA"/>
</dbReference>
<protein>
    <submittedName>
        <fullName evidence="1">Uncharacterized protein</fullName>
    </submittedName>
</protein>